<organism evidence="2 3">
    <name type="scientific">Plakobranchus ocellatus</name>
    <dbReference type="NCBI Taxonomy" id="259542"/>
    <lineage>
        <taxon>Eukaryota</taxon>
        <taxon>Metazoa</taxon>
        <taxon>Spiralia</taxon>
        <taxon>Lophotrochozoa</taxon>
        <taxon>Mollusca</taxon>
        <taxon>Gastropoda</taxon>
        <taxon>Heterobranchia</taxon>
        <taxon>Euthyneura</taxon>
        <taxon>Panpulmonata</taxon>
        <taxon>Sacoglossa</taxon>
        <taxon>Placobranchoidea</taxon>
        <taxon>Plakobranchidae</taxon>
        <taxon>Plakobranchus</taxon>
    </lineage>
</organism>
<proteinExistence type="predicted"/>
<feature type="compositionally biased region" description="Basic and acidic residues" evidence="1">
    <location>
        <begin position="12"/>
        <end position="29"/>
    </location>
</feature>
<comment type="caution">
    <text evidence="2">The sequence shown here is derived from an EMBL/GenBank/DDBJ whole genome shotgun (WGS) entry which is preliminary data.</text>
</comment>
<reference evidence="2 3" key="1">
    <citation type="journal article" date="2021" name="Elife">
        <title>Chloroplast acquisition without the gene transfer in kleptoplastic sea slugs, Plakobranchus ocellatus.</title>
        <authorList>
            <person name="Maeda T."/>
            <person name="Takahashi S."/>
            <person name="Yoshida T."/>
            <person name="Shimamura S."/>
            <person name="Takaki Y."/>
            <person name="Nagai Y."/>
            <person name="Toyoda A."/>
            <person name="Suzuki Y."/>
            <person name="Arimoto A."/>
            <person name="Ishii H."/>
            <person name="Satoh N."/>
            <person name="Nishiyama T."/>
            <person name="Hasebe M."/>
            <person name="Maruyama T."/>
            <person name="Minagawa J."/>
            <person name="Obokata J."/>
            <person name="Shigenobu S."/>
        </authorList>
    </citation>
    <scope>NUCLEOTIDE SEQUENCE [LARGE SCALE GENOMIC DNA]</scope>
</reference>
<evidence type="ECO:0000313" key="2">
    <source>
        <dbReference type="EMBL" id="GFO23397.1"/>
    </source>
</evidence>
<keyword evidence="3" id="KW-1185">Reference proteome</keyword>
<protein>
    <submittedName>
        <fullName evidence="2">Uncharacterized protein</fullName>
    </submittedName>
</protein>
<dbReference type="Proteomes" id="UP000735302">
    <property type="component" value="Unassembled WGS sequence"/>
</dbReference>
<gene>
    <name evidence="2" type="ORF">PoB_004990200</name>
</gene>
<evidence type="ECO:0000313" key="3">
    <source>
        <dbReference type="Proteomes" id="UP000735302"/>
    </source>
</evidence>
<name>A0AAV4BVN8_9GAST</name>
<sequence length="116" mass="13121">MPEIGPKPGGDGGREGERGKDGGGGGEEGKEFRIMCQNFSILKQKNKKKKRKLRLYVVDIRTVFLLQYKVSSLFDHKLIRCCSKLYGIIRQRFDRHVVSGQFATKGCHNCKASGFR</sequence>
<accession>A0AAV4BVN8</accession>
<dbReference type="EMBL" id="BLXT01005511">
    <property type="protein sequence ID" value="GFO23397.1"/>
    <property type="molecule type" value="Genomic_DNA"/>
</dbReference>
<evidence type="ECO:0000256" key="1">
    <source>
        <dbReference type="SAM" id="MobiDB-lite"/>
    </source>
</evidence>
<feature type="region of interest" description="Disordered" evidence="1">
    <location>
        <begin position="1"/>
        <end position="29"/>
    </location>
</feature>
<dbReference type="AlphaFoldDB" id="A0AAV4BVN8"/>